<dbReference type="EMBL" id="UINC01123386">
    <property type="protein sequence ID" value="SVC99827.1"/>
    <property type="molecule type" value="Genomic_DNA"/>
</dbReference>
<dbReference type="PANTHER" id="PTHR11670">
    <property type="entry name" value="ACONITASE/IRON-RESPONSIVE ELEMENT FAMILY MEMBER"/>
    <property type="match status" value="1"/>
</dbReference>
<dbReference type="Gene3D" id="3.30.499.10">
    <property type="entry name" value="Aconitase, domain 3"/>
    <property type="match status" value="1"/>
</dbReference>
<reference evidence="5" key="1">
    <citation type="submission" date="2018-05" db="EMBL/GenBank/DDBJ databases">
        <authorList>
            <person name="Lanie J.A."/>
            <person name="Ng W.-L."/>
            <person name="Kazmierczak K.M."/>
            <person name="Andrzejewski T.M."/>
            <person name="Davidsen T.M."/>
            <person name="Wayne K.J."/>
            <person name="Tettelin H."/>
            <person name="Glass J.I."/>
            <person name="Rusch D."/>
            <person name="Podicherti R."/>
            <person name="Tsui H.-C.T."/>
            <person name="Winkler M.E."/>
        </authorList>
    </citation>
    <scope>NUCLEOTIDE SEQUENCE</scope>
</reference>
<evidence type="ECO:0000256" key="1">
    <source>
        <dbReference type="ARBA" id="ARBA00022723"/>
    </source>
</evidence>
<dbReference type="SUPFAM" id="SSF53732">
    <property type="entry name" value="Aconitase iron-sulfur domain"/>
    <property type="match status" value="1"/>
</dbReference>
<dbReference type="Pfam" id="PF00330">
    <property type="entry name" value="Aconitase"/>
    <property type="match status" value="1"/>
</dbReference>
<evidence type="ECO:0000313" key="5">
    <source>
        <dbReference type="EMBL" id="SVC99827.1"/>
    </source>
</evidence>
<gene>
    <name evidence="5" type="ORF">METZ01_LOCUS352681</name>
</gene>
<evidence type="ECO:0000259" key="4">
    <source>
        <dbReference type="Pfam" id="PF00330"/>
    </source>
</evidence>
<dbReference type="InterPro" id="IPR006249">
    <property type="entry name" value="Aconitase/IRP2"/>
</dbReference>
<evidence type="ECO:0000256" key="2">
    <source>
        <dbReference type="ARBA" id="ARBA00023004"/>
    </source>
</evidence>
<keyword evidence="3" id="KW-0411">Iron-sulfur</keyword>
<dbReference type="GO" id="GO:0046872">
    <property type="term" value="F:metal ion binding"/>
    <property type="evidence" value="ECO:0007669"/>
    <property type="project" value="UniProtKB-KW"/>
</dbReference>
<dbReference type="InterPro" id="IPR015931">
    <property type="entry name" value="Acnase/IPM_dHydase_lsu_aba_1/3"/>
</dbReference>
<feature type="non-terminal residue" evidence="5">
    <location>
        <position position="205"/>
    </location>
</feature>
<evidence type="ECO:0000256" key="3">
    <source>
        <dbReference type="ARBA" id="ARBA00023014"/>
    </source>
</evidence>
<protein>
    <recommendedName>
        <fullName evidence="4">Aconitase/3-isopropylmalate dehydratase large subunit alpha/beta/alpha domain-containing protein</fullName>
    </recommendedName>
</protein>
<name>A0A382RRX9_9ZZZZ</name>
<sequence>MKPGKKNSFNLLKSIKINGSDYKYYSIAEAEKNGLSDVSKLPKSLKVLLENLLRFEDDLSVTKNQIEAIKDWLKDKKSTTEIAYRPARVLLQDYTGIPAVADLAAMREAVKEKNKDPNIINPLSQVDLVIDHSVQVDQFANQNSLEKNVEIEFQRNSERYSFLKWGQQAFNNFRIVPPGTGICHQVNLEYLSKVVWSEKYQEEDY</sequence>
<dbReference type="InterPro" id="IPR036008">
    <property type="entry name" value="Aconitase_4Fe-4S_dom"/>
</dbReference>
<keyword evidence="2" id="KW-0408">Iron</keyword>
<keyword evidence="1" id="KW-0479">Metal-binding</keyword>
<dbReference type="AlphaFoldDB" id="A0A382RRX9"/>
<accession>A0A382RRX9</accession>
<feature type="domain" description="Aconitase/3-isopropylmalate dehydratase large subunit alpha/beta/alpha" evidence="4">
    <location>
        <begin position="76"/>
        <end position="190"/>
    </location>
</feature>
<dbReference type="InterPro" id="IPR001030">
    <property type="entry name" value="Acoase/IPM_deHydtase_lsu_aba"/>
</dbReference>
<proteinExistence type="predicted"/>
<organism evidence="5">
    <name type="scientific">marine metagenome</name>
    <dbReference type="NCBI Taxonomy" id="408172"/>
    <lineage>
        <taxon>unclassified sequences</taxon>
        <taxon>metagenomes</taxon>
        <taxon>ecological metagenomes</taxon>
    </lineage>
</organism>
<dbReference type="GO" id="GO:0051536">
    <property type="term" value="F:iron-sulfur cluster binding"/>
    <property type="evidence" value="ECO:0007669"/>
    <property type="project" value="UniProtKB-KW"/>
</dbReference>